<dbReference type="NCBIfam" id="TIGR01451">
    <property type="entry name" value="B_ant_repeat"/>
    <property type="match status" value="1"/>
</dbReference>
<accession>A0ABT6G183</accession>
<dbReference type="EMBL" id="JARSBN010000003">
    <property type="protein sequence ID" value="MDG4715786.1"/>
    <property type="molecule type" value="Genomic_DNA"/>
</dbReference>
<proteinExistence type="predicted"/>
<dbReference type="InterPro" id="IPR025667">
    <property type="entry name" value="SprB_repeat"/>
</dbReference>
<feature type="non-terminal residue" evidence="1">
    <location>
        <position position="1891"/>
    </location>
</feature>
<reference evidence="1 2" key="1">
    <citation type="submission" date="2023-03" db="EMBL/GenBank/DDBJ databases">
        <title>Strain YYF002 represents a novel species in the genus Winogradskyella isolated from seawater.</title>
        <authorList>
            <person name="Fu Z.-Y."/>
        </authorList>
    </citation>
    <scope>NUCLEOTIDE SEQUENCE [LARGE SCALE GENOMIC DNA]</scope>
    <source>
        <strain evidence="1 2">YYF002</strain>
    </source>
</reference>
<evidence type="ECO:0000313" key="2">
    <source>
        <dbReference type="Proteomes" id="UP001529085"/>
    </source>
</evidence>
<dbReference type="Gene3D" id="2.60.40.740">
    <property type="match status" value="5"/>
</dbReference>
<gene>
    <name evidence="1" type="ORF">P7122_07880</name>
</gene>
<keyword evidence="2" id="KW-1185">Reference proteome</keyword>
<comment type="caution">
    <text evidence="1">The sequence shown here is derived from an EMBL/GenBank/DDBJ whole genome shotgun (WGS) entry which is preliminary data.</text>
</comment>
<sequence length="1891" mass="200612">MMKNYFTPILKSTVLLTILILSSVSAYGQLRVPFTQRTSQYTPNKVIYNVKGDFTMIGNSNLTLQNYGTNTNNSNNSMVFIDEDNDQNTSNSSSATLSFSTENGANPECSNIIYAGLYWTGRGSSSLTEQQMRTVKFKGPNDTNYSTLTATTSNIRYPGDNNMYAGYIEVTDKVRNNGIGEYYVADIAISEGNGGTTGYYGGWGMIVVYENSKMNWRDVTIFDGYAYVQGNTSQSYEIPVSGFNAVQMGDVNIKLGMMAGEGDRGISGDYFQIIHADEVNNTNPSNNDWETLSHSGNSTNNFFNSSINTGGNARSPSLVNNTGLDIAMFNLDNSDKSLIDNSQTQTRFRYGSNQDTYVIFNMAMSVDAYIPESEGVLSTTTINGSPPSDDLTAEPGDIIEYKIEIKNKGTEPILDAQLVVPIPFTSEFVPGSISYGAYLPAFAADPPYFDPNMGATGSIVWDINFLPLFPSDINLLLADISFQLKATEDCTLLLNDNCEPKIVIVGGSISGTGMISRTQYTLPLIQSYQSDGICQGEPNTDPIEIDIIAEQYIAENCTNVTLERDFIYCSLEGNHIEISELESEFPPGTRFYNAYPVTPSSTEYTNSNPFPATLGVSTYYGVPPGDYGCHYEFTIEVSEINSLPTVNNVEYCQNETASALTGQSSNPDYVVVYFADNNPNTSGQLSLIPDTSQAGTFTYYASEGPSEQCVNTERTPITVTVYSEISIVLENLENVACYNGNSGSIDITVSGGSGNYTYDWDYNGTESPNTDPQDINNLASGTYTVTVNDSNNSCYATASFNISQPTQALTSTITSTTDVLCYGDNTGEIDLTISGGTAPYSILWNNGATSEDLSNLSAGTYNVTIFDANGCSTTSQATINQPANSLTSSITNTINVDCKNGTDGSFTVNASGGTSPYQYSIDNGSTNQNSGLFENLSAGTYNVLITDANNCTINSQAIITEPDKIKVSVTNVNNIECSGEATGDISISVNGGTQPYTYAWNNSTTSQNLTDVIAGTYSVTITDANGCTASISATITEPSSPLNINISKADANTAHSCSNGEATVYVSGGTAPYTYAWSASANNQTTSTASNLPVGSHSVKVTDANGCELTQSIVIDCVNTCDAEITIENITNILCAGDNTGSGTVSASSISNPNATFTFTWSNGQIDTGVTSSTINNLTTGVYDVSVTIDGTACQPVEETISIIEPSNPLNLTVSSTDELGPNTNDGTASASAAGGTEPYTYLWSPGGETSQNISGLSSGTYSVTVTDSNGCTQTATVNVNPGSCQNLAFSVTSSHVSCNGGNNGSITATAINGVGPFTYSWDSLPDTTPNVNNLSAGNYTVTVTDQTTLCTQSTTITINEPNALSSGIAVTNILCKGDNTGSVDLTVNGGTPPYSYIWNNGATSEDLINVAAGTYSVTITDANGCETTNQSTVQEPSETVSASIIDVTNVDCTGEANGSISVEASGGIPPYIYSIDNGNTNQSSGVFENLASGNYTILITDANGCTTSVSDSVEIEDTENPTISVPSEILIEGCSASDITSSNAVFEFNEFGSNDVQSVFNSNNNYNASDDFNIENIVYTDVITSNNNCPIVVTRTFTVKDTCGNSATATQTITIQDTTPPTISAPDDITIECGQDIPEISDIVQSESVINSSNYSATNSEYAVTAWFKPSNSSDYLPRNIVIPNNLGFGVEGNISGDSGELGANSSGTEVIRVDFDVPQLYINVTFGWKNPNEDAYITFYNNNQQVGSTKRHYGGNDSVNNPILFNTDNGEAFDRVEFSAPYGPSDSGHDYLIHTITFKKVAPEFEAATGQDTCGLVTISGSDSETATACGNTKTIIRTWTATDTCGNSVSANQTITVEDTTAPTFTVPADITIECDVDPSDLSITGDV</sequence>
<dbReference type="InterPro" id="IPR047589">
    <property type="entry name" value="DUF11_rpt"/>
</dbReference>
<dbReference type="InterPro" id="IPR013783">
    <property type="entry name" value="Ig-like_fold"/>
</dbReference>
<protein>
    <submittedName>
        <fullName evidence="1">SprB repeat-containing protein</fullName>
    </submittedName>
</protein>
<name>A0ABT6G183_9FLAO</name>
<dbReference type="Proteomes" id="UP001529085">
    <property type="component" value="Unassembled WGS sequence"/>
</dbReference>
<dbReference type="Pfam" id="PF13573">
    <property type="entry name" value="SprB"/>
    <property type="match status" value="10"/>
</dbReference>
<organism evidence="1 2">
    <name type="scientific">Winogradskyella marincola</name>
    <dbReference type="NCBI Taxonomy" id="3037795"/>
    <lineage>
        <taxon>Bacteria</taxon>
        <taxon>Pseudomonadati</taxon>
        <taxon>Bacteroidota</taxon>
        <taxon>Flavobacteriia</taxon>
        <taxon>Flavobacteriales</taxon>
        <taxon>Flavobacteriaceae</taxon>
        <taxon>Winogradskyella</taxon>
    </lineage>
</organism>
<evidence type="ECO:0000313" key="1">
    <source>
        <dbReference type="EMBL" id="MDG4715786.1"/>
    </source>
</evidence>
<dbReference type="Gene3D" id="2.60.40.10">
    <property type="entry name" value="Immunoglobulins"/>
    <property type="match status" value="1"/>
</dbReference>
<dbReference type="RefSeq" id="WP_278005235.1">
    <property type="nucleotide sequence ID" value="NZ_JARSBN010000003.1"/>
</dbReference>